<dbReference type="PANTHER" id="PTHR10338">
    <property type="entry name" value="INTER-ALPHA-TRYPSIN INHIBITOR HEAVY CHAIN FAMILY MEMBER"/>
    <property type="match status" value="1"/>
</dbReference>
<evidence type="ECO:0008006" key="6">
    <source>
        <dbReference type="Google" id="ProtNLM"/>
    </source>
</evidence>
<dbReference type="GO" id="GO:0032991">
    <property type="term" value="C:protein-containing complex"/>
    <property type="evidence" value="ECO:0007669"/>
    <property type="project" value="UniProtKB-ARBA"/>
</dbReference>
<keyword evidence="5" id="KW-1185">Reference proteome</keyword>
<feature type="chain" id="PRO_5040400988" description="Inter-alpha-trypsin inhibitor heavy chain H4-like" evidence="1">
    <location>
        <begin position="20"/>
        <end position="881"/>
    </location>
</feature>
<dbReference type="AlphaFoldDB" id="A0A9P0D959"/>
<feature type="domain" description="VIT" evidence="3">
    <location>
        <begin position="62"/>
        <end position="191"/>
    </location>
</feature>
<feature type="signal peptide" evidence="1">
    <location>
        <begin position="1"/>
        <end position="19"/>
    </location>
</feature>
<dbReference type="PANTHER" id="PTHR10338:SF108">
    <property type="entry name" value="INTER-ALPHA-TRYPSIN INHIBITOR HEAVY CHAIN H4-LIKE PROTEIN"/>
    <property type="match status" value="1"/>
</dbReference>
<keyword evidence="1" id="KW-0732">Signal</keyword>
<dbReference type="Pfam" id="PF00092">
    <property type="entry name" value="VWA"/>
    <property type="match status" value="2"/>
</dbReference>
<evidence type="ECO:0000256" key="1">
    <source>
        <dbReference type="SAM" id="SignalP"/>
    </source>
</evidence>
<reference evidence="4" key="1">
    <citation type="submission" date="2022-01" db="EMBL/GenBank/DDBJ databases">
        <authorList>
            <person name="King R."/>
        </authorList>
    </citation>
    <scope>NUCLEOTIDE SEQUENCE</scope>
</reference>
<dbReference type="InterPro" id="IPR036465">
    <property type="entry name" value="vWFA_dom_sf"/>
</dbReference>
<organism evidence="4 5">
    <name type="scientific">Psylliodes chrysocephalus</name>
    <dbReference type="NCBI Taxonomy" id="3402493"/>
    <lineage>
        <taxon>Eukaryota</taxon>
        <taxon>Metazoa</taxon>
        <taxon>Ecdysozoa</taxon>
        <taxon>Arthropoda</taxon>
        <taxon>Hexapoda</taxon>
        <taxon>Insecta</taxon>
        <taxon>Pterygota</taxon>
        <taxon>Neoptera</taxon>
        <taxon>Endopterygota</taxon>
        <taxon>Coleoptera</taxon>
        <taxon>Polyphaga</taxon>
        <taxon>Cucujiformia</taxon>
        <taxon>Chrysomeloidea</taxon>
        <taxon>Chrysomelidae</taxon>
        <taxon>Galerucinae</taxon>
        <taxon>Alticini</taxon>
        <taxon>Psylliodes</taxon>
    </lineage>
</organism>
<dbReference type="OrthoDB" id="299997at2759"/>
<evidence type="ECO:0000259" key="2">
    <source>
        <dbReference type="PROSITE" id="PS50234"/>
    </source>
</evidence>
<gene>
    <name evidence="4" type="ORF">PSYICH_LOCUS14615</name>
</gene>
<evidence type="ECO:0000313" key="4">
    <source>
        <dbReference type="EMBL" id="CAH1114249.1"/>
    </source>
</evidence>
<dbReference type="SUPFAM" id="SSF53300">
    <property type="entry name" value="vWA-like"/>
    <property type="match status" value="1"/>
</dbReference>
<dbReference type="Pfam" id="PF08487">
    <property type="entry name" value="VIT"/>
    <property type="match status" value="1"/>
</dbReference>
<protein>
    <recommendedName>
        <fullName evidence="6">Inter-alpha-trypsin inhibitor heavy chain H4-like</fullName>
    </recommendedName>
</protein>
<name>A0A9P0D959_9CUCU</name>
<dbReference type="InterPro" id="IPR050934">
    <property type="entry name" value="ITIH"/>
</dbReference>
<dbReference type="PROSITE" id="PS50234">
    <property type="entry name" value="VWFA"/>
    <property type="match status" value="1"/>
</dbReference>
<dbReference type="SMART" id="SM00327">
    <property type="entry name" value="VWA"/>
    <property type="match status" value="1"/>
</dbReference>
<dbReference type="InterPro" id="IPR002035">
    <property type="entry name" value="VWF_A"/>
</dbReference>
<feature type="domain" description="VWFA" evidence="2">
    <location>
        <begin position="328"/>
        <end position="540"/>
    </location>
</feature>
<dbReference type="SMART" id="SM00609">
    <property type="entry name" value="VIT"/>
    <property type="match status" value="1"/>
</dbReference>
<dbReference type="Proteomes" id="UP001153636">
    <property type="component" value="Chromosome 8"/>
</dbReference>
<dbReference type="PROSITE" id="PS51468">
    <property type="entry name" value="VIT"/>
    <property type="match status" value="1"/>
</dbReference>
<evidence type="ECO:0000313" key="5">
    <source>
        <dbReference type="Proteomes" id="UP001153636"/>
    </source>
</evidence>
<dbReference type="InterPro" id="IPR013694">
    <property type="entry name" value="VIT"/>
</dbReference>
<evidence type="ECO:0000259" key="3">
    <source>
        <dbReference type="PROSITE" id="PS51468"/>
    </source>
</evidence>
<proteinExistence type="predicted"/>
<accession>A0A9P0D959</accession>
<sequence>MRSLITALAVILCVGQVLSAPNSLVLSTVPTPPLPPPPPPPNQPNNVHPIILQDPGFSRPAELTDGLDANKIPAQPMIYKFNINSTISNRFAKTLVTSKVRNPETTSKEVTFTVVLPEKAFISEFVMEIDGKSYTAYVKEKEEAKNIYDKAVSSGMSAAHVAVSARDSNRFTVSINIEAEKKATFLLTYEELLERRNNNYELVLNIHPGQIVKDMTIDIFINESRPLKFVRTPSMRSGNEIGKNNEKLEPQAEIEVINSTSASVRFEPNEEQQRGFAKELGVKENEGISGQFVLQYDVERGEGGEVLLQDGYFVHFFAPDYLEPLPKHVVFVLDTSGSMYGNKIKQLREAMVSILDELNEADSFHIVEFNTNVYVWDVEKQERVLATIDNEKEPFESLLKKEYPLALQATKENIKKGKEVIEKLVDDSLTSILSSLETALHLVNLDLRKGKAEGTFKQPIIVFLTDGEATVGISNSEEITKIVTNINTQKDQVPIFSLSFGDGADKSFLRKLSLKNNGFSRHIYEAADAALQLQEFYKQISSPLLSNVNFKYTSNVEAVTKKVFPIYFGGCELVLAGRTTDSELKFITTGSNLNGTTTVPSVVETPVSSLERLWAYLTIKQKLEERELAENKTQLTKEALDLALKYSFVTDVSSLVVVKPNDTSAVNTEDASNSNQYGGGGGAFGPLSIHSAGMPGLHYPVPLLYRPATSYDAFSASAVKCIGPGCAVFKCTGLHCYAPTTPATACRGPGCYKLGYYQPTTNIIMIDPTDPPTPKPPLHIRLPWLQSVLNRNNTLTVKGALLDLGEYASAIASQNCTGTPNNASENGLCTLLSKCPQVFHFLTDFQTYEKFSCQVNNQYAGVCCPQVVTRPHVPVPAGPIP</sequence>
<dbReference type="EMBL" id="OV651820">
    <property type="protein sequence ID" value="CAH1114249.1"/>
    <property type="molecule type" value="Genomic_DNA"/>
</dbReference>
<dbReference type="Gene3D" id="3.40.50.410">
    <property type="entry name" value="von Willebrand factor, type A domain"/>
    <property type="match status" value="1"/>
</dbReference>